<reference evidence="2 4" key="1">
    <citation type="submission" date="2021-11" db="EMBL/GenBank/DDBJ databases">
        <authorList>
            <person name="Islam A."/>
            <person name="Islam S."/>
            <person name="Flora M.S."/>
            <person name="Rahman M."/>
            <person name="Ziaur R.M."/>
            <person name="Epstein J.H."/>
            <person name="Hassan M."/>
            <person name="Klassen M."/>
            <person name="Woodard K."/>
            <person name="Webb A."/>
            <person name="Webby R.J."/>
            <person name="El Zowalaty M.E."/>
        </authorList>
    </citation>
    <scope>NUCLEOTIDE SEQUENCE</scope>
    <source>
        <strain evidence="3">Pbs1</strain>
        <strain evidence="2">Pbs3</strain>
    </source>
</reference>
<name>A0AAU9L3Q3_9STRA</name>
<dbReference type="Proteomes" id="UP001158986">
    <property type="component" value="Unassembled WGS sequence"/>
</dbReference>
<accession>A0AAU9L3Q3</accession>
<proteinExistence type="predicted"/>
<comment type="caution">
    <text evidence="2">The sequence shown here is derived from an EMBL/GenBank/DDBJ whole genome shotgun (WGS) entry which is preliminary data.</text>
</comment>
<evidence type="ECO:0000313" key="4">
    <source>
        <dbReference type="Proteomes" id="UP001158986"/>
    </source>
</evidence>
<protein>
    <submittedName>
        <fullName evidence="2">Uncharacterized protein</fullName>
    </submittedName>
</protein>
<keyword evidence="4" id="KW-1185">Reference proteome</keyword>
<evidence type="ECO:0000313" key="5">
    <source>
        <dbReference type="Proteomes" id="UP001160483"/>
    </source>
</evidence>
<feature type="compositionally biased region" description="Polar residues" evidence="1">
    <location>
        <begin position="148"/>
        <end position="163"/>
    </location>
</feature>
<dbReference type="EMBL" id="CAKKTJ010000176">
    <property type="protein sequence ID" value="CAH0477542.1"/>
    <property type="molecule type" value="Genomic_DNA"/>
</dbReference>
<organism evidence="2 5">
    <name type="scientific">Peronospora belbahrii</name>
    <dbReference type="NCBI Taxonomy" id="622444"/>
    <lineage>
        <taxon>Eukaryota</taxon>
        <taxon>Sar</taxon>
        <taxon>Stramenopiles</taxon>
        <taxon>Oomycota</taxon>
        <taxon>Peronosporomycetes</taxon>
        <taxon>Peronosporales</taxon>
        <taxon>Peronosporaceae</taxon>
        <taxon>Peronospora</taxon>
    </lineage>
</organism>
<evidence type="ECO:0000313" key="3">
    <source>
        <dbReference type="EMBL" id="CAH0519452.1"/>
    </source>
</evidence>
<dbReference type="EMBL" id="CAKLCB010000297">
    <property type="protein sequence ID" value="CAH0519452.1"/>
    <property type="molecule type" value="Genomic_DNA"/>
</dbReference>
<dbReference type="AlphaFoldDB" id="A0AAU9L3Q3"/>
<gene>
    <name evidence="3" type="ORF">PBS001_LOCUS5978</name>
    <name evidence="2" type="ORF">PBS003_LOCUS4287</name>
</gene>
<sequence length="163" mass="16970">MLYSTFCQVRLKSSFPYKPTVTAQITPNLLGSLVNDNAVPSDSTPTGFGPGLSVAATVNIGGIGVSAQVVTYGVGTGIEPCDGVASGRNLRDNYKCKHDLLKDYLKPLTLLGVYEPVTTPALNDNSGTQQEVAQLPADNVSGRPFGLSSVSSGKNGQNGVQTH</sequence>
<dbReference type="Proteomes" id="UP001160483">
    <property type="component" value="Unassembled WGS sequence"/>
</dbReference>
<feature type="region of interest" description="Disordered" evidence="1">
    <location>
        <begin position="143"/>
        <end position="163"/>
    </location>
</feature>
<evidence type="ECO:0000256" key="1">
    <source>
        <dbReference type="SAM" id="MobiDB-lite"/>
    </source>
</evidence>
<evidence type="ECO:0000313" key="2">
    <source>
        <dbReference type="EMBL" id="CAH0477542.1"/>
    </source>
</evidence>